<feature type="transmembrane region" description="Helical" evidence="1">
    <location>
        <begin position="323"/>
        <end position="345"/>
    </location>
</feature>
<dbReference type="Proteomes" id="UP000198982">
    <property type="component" value="Unassembled WGS sequence"/>
</dbReference>
<gene>
    <name evidence="3" type="ORF">SAMN05216178_5999</name>
</gene>
<evidence type="ECO:0000313" key="4">
    <source>
        <dbReference type="Proteomes" id="UP000198982"/>
    </source>
</evidence>
<dbReference type="EMBL" id="FNTJ01000002">
    <property type="protein sequence ID" value="SED05045.1"/>
    <property type="molecule type" value="Genomic_DNA"/>
</dbReference>
<accession>A0A1H4XHS0</accession>
<proteinExistence type="predicted"/>
<name>A0A1H4XHS0_9PSED</name>
<dbReference type="GO" id="GO:0016020">
    <property type="term" value="C:membrane"/>
    <property type="evidence" value="ECO:0007669"/>
    <property type="project" value="TreeGrafter"/>
</dbReference>
<dbReference type="PANTHER" id="PTHR23028">
    <property type="entry name" value="ACETYLTRANSFERASE"/>
    <property type="match status" value="1"/>
</dbReference>
<reference evidence="4" key="1">
    <citation type="submission" date="2016-10" db="EMBL/GenBank/DDBJ databases">
        <authorList>
            <person name="Varghese N."/>
            <person name="Submissions S."/>
        </authorList>
    </citation>
    <scope>NUCLEOTIDE SEQUENCE [LARGE SCALE GENOMIC DNA]</scope>
    <source>
        <strain evidence="4">DSM 9751</strain>
    </source>
</reference>
<protein>
    <submittedName>
        <fullName evidence="3">Peptidoglycan/LPS O-acetylase OafA/YrhL, contains acyltransferase and SGNH-hydrolase domains</fullName>
    </submittedName>
</protein>
<dbReference type="RefSeq" id="WP_092320073.1">
    <property type="nucleotide sequence ID" value="NZ_FNTJ01000002.1"/>
</dbReference>
<dbReference type="Pfam" id="PF01757">
    <property type="entry name" value="Acyl_transf_3"/>
    <property type="match status" value="1"/>
</dbReference>
<feature type="transmembrane region" description="Helical" evidence="1">
    <location>
        <begin position="203"/>
        <end position="222"/>
    </location>
</feature>
<dbReference type="GO" id="GO:0016747">
    <property type="term" value="F:acyltransferase activity, transferring groups other than amino-acyl groups"/>
    <property type="evidence" value="ECO:0007669"/>
    <property type="project" value="InterPro"/>
</dbReference>
<feature type="transmembrane region" description="Helical" evidence="1">
    <location>
        <begin position="164"/>
        <end position="183"/>
    </location>
</feature>
<feature type="transmembrane region" description="Helical" evidence="1">
    <location>
        <begin position="258"/>
        <end position="276"/>
    </location>
</feature>
<dbReference type="InterPro" id="IPR050879">
    <property type="entry name" value="Acyltransferase_3"/>
</dbReference>
<keyword evidence="1" id="KW-0812">Transmembrane</keyword>
<feature type="transmembrane region" description="Helical" evidence="1">
    <location>
        <begin position="297"/>
        <end position="317"/>
    </location>
</feature>
<evidence type="ECO:0000256" key="1">
    <source>
        <dbReference type="SAM" id="Phobius"/>
    </source>
</evidence>
<organism evidence="3 4">
    <name type="scientific">Pseudomonas saponiphila</name>
    <dbReference type="NCBI Taxonomy" id="556534"/>
    <lineage>
        <taxon>Bacteria</taxon>
        <taxon>Pseudomonadati</taxon>
        <taxon>Pseudomonadota</taxon>
        <taxon>Gammaproteobacteria</taxon>
        <taxon>Pseudomonadales</taxon>
        <taxon>Pseudomonadaceae</taxon>
        <taxon>Pseudomonas</taxon>
    </lineage>
</organism>
<keyword evidence="4" id="KW-1185">Reference proteome</keyword>
<dbReference type="GO" id="GO:0016787">
    <property type="term" value="F:hydrolase activity"/>
    <property type="evidence" value="ECO:0007669"/>
    <property type="project" value="UniProtKB-KW"/>
</dbReference>
<dbReference type="GO" id="GO:0000271">
    <property type="term" value="P:polysaccharide biosynthetic process"/>
    <property type="evidence" value="ECO:0007669"/>
    <property type="project" value="TreeGrafter"/>
</dbReference>
<evidence type="ECO:0000313" key="3">
    <source>
        <dbReference type="EMBL" id="SED05045.1"/>
    </source>
</evidence>
<keyword evidence="1" id="KW-0472">Membrane</keyword>
<feature type="transmembrane region" description="Helical" evidence="1">
    <location>
        <begin position="234"/>
        <end position="252"/>
    </location>
</feature>
<evidence type="ECO:0000259" key="2">
    <source>
        <dbReference type="Pfam" id="PF01757"/>
    </source>
</evidence>
<dbReference type="PANTHER" id="PTHR23028:SF53">
    <property type="entry name" value="ACYL_TRANSF_3 DOMAIN-CONTAINING PROTEIN"/>
    <property type="match status" value="1"/>
</dbReference>
<feature type="transmembrane region" description="Helical" evidence="1">
    <location>
        <begin position="89"/>
        <end position="110"/>
    </location>
</feature>
<keyword evidence="3" id="KW-0378">Hydrolase</keyword>
<feature type="transmembrane region" description="Helical" evidence="1">
    <location>
        <begin position="137"/>
        <end position="157"/>
    </location>
</feature>
<keyword evidence="3" id="KW-0012">Acyltransferase</keyword>
<keyword evidence="3" id="KW-0808">Transferase</keyword>
<sequence length="378" mass="42637">MSVQSVRKYDYIDAIRGLAIVLVVMTHASQYVKPLSDLLLRIMEEGARGVQLFYVASAVTLCMSWSARKSHEQSPILNFYIRRFFRIAPMFYLAMIGYLILNGVAATYWAPNGIEWWFVPVTALFLHGFHPETINSVVPGGWSIAVEMTFYLVFPFLMRFRKAYYFLGVLLVCVLLQRLNSYVSVRVFPYPPGQEYMAVNFSVLNFISQAPVFLMGVFAYLFLTRARVSDAKMLIVGGLLFCFLSVKFWTLSHKPVSHHVYAGAMFAVLFVLVAYYPVRILVNKFMIGLGKLSFSMYLTHFAVLSLFTKLGVVSLLGNGNKESVVYCFLVLIVSAGVSLLTYNFIEKPGVSLGRRLIERLEGANANPIIDSKAVESVK</sequence>
<feature type="domain" description="Acyltransferase 3" evidence="2">
    <location>
        <begin position="10"/>
        <end position="340"/>
    </location>
</feature>
<dbReference type="AlphaFoldDB" id="A0A1H4XHS0"/>
<keyword evidence="1" id="KW-1133">Transmembrane helix</keyword>
<dbReference type="InterPro" id="IPR002656">
    <property type="entry name" value="Acyl_transf_3_dom"/>
</dbReference>